<dbReference type="GO" id="GO:0030416">
    <property type="term" value="P:methylamine metabolic process"/>
    <property type="evidence" value="ECO:0007669"/>
    <property type="project" value="InterPro"/>
</dbReference>
<organism evidence="7 8">
    <name type="scientific">Evansella cellulosilytica (strain ATCC 21833 / DSM 2522 / FERM P-1141 / JCM 9156 / N-4)</name>
    <name type="common">Bacillus cellulosilyticus</name>
    <dbReference type="NCBI Taxonomy" id="649639"/>
    <lineage>
        <taxon>Bacteria</taxon>
        <taxon>Bacillati</taxon>
        <taxon>Bacillota</taxon>
        <taxon>Bacilli</taxon>
        <taxon>Bacillales</taxon>
        <taxon>Bacillaceae</taxon>
        <taxon>Evansella</taxon>
    </lineage>
</organism>
<dbReference type="GO" id="GO:0016020">
    <property type="term" value="C:membrane"/>
    <property type="evidence" value="ECO:0007669"/>
    <property type="project" value="UniProtKB-SubCell"/>
</dbReference>
<evidence type="ECO:0000256" key="1">
    <source>
        <dbReference type="ARBA" id="ARBA00004141"/>
    </source>
</evidence>
<feature type="transmembrane region" description="Helical" evidence="5">
    <location>
        <begin position="107"/>
        <end position="128"/>
    </location>
</feature>
<feature type="domain" description="Methylamine utilisation protein MauE" evidence="6">
    <location>
        <begin position="3"/>
        <end position="128"/>
    </location>
</feature>
<keyword evidence="8" id="KW-1185">Reference proteome</keyword>
<evidence type="ECO:0000313" key="8">
    <source>
        <dbReference type="Proteomes" id="UP000001401"/>
    </source>
</evidence>
<dbReference type="OrthoDB" id="2594468at2"/>
<feature type="transmembrane region" description="Helical" evidence="5">
    <location>
        <begin position="65"/>
        <end position="86"/>
    </location>
</feature>
<dbReference type="AlphaFoldDB" id="E6TVK0"/>
<dbReference type="EMBL" id="CP002394">
    <property type="protein sequence ID" value="ADU31017.1"/>
    <property type="molecule type" value="Genomic_DNA"/>
</dbReference>
<evidence type="ECO:0000256" key="5">
    <source>
        <dbReference type="SAM" id="Phobius"/>
    </source>
</evidence>
<keyword evidence="3 5" id="KW-1133">Transmembrane helix</keyword>
<dbReference type="InterPro" id="IPR009908">
    <property type="entry name" value="Methylamine_util_MauE"/>
</dbReference>
<keyword evidence="2 5" id="KW-0812">Transmembrane</keyword>
<evidence type="ECO:0000256" key="3">
    <source>
        <dbReference type="ARBA" id="ARBA00022989"/>
    </source>
</evidence>
<dbReference type="STRING" id="649639.Bcell_2762"/>
<reference evidence="7" key="1">
    <citation type="submission" date="2010-12" db="EMBL/GenBank/DDBJ databases">
        <title>Complete sequence of Bacillus cellulosilyticus DSM 2522.</title>
        <authorList>
            <consortium name="US DOE Joint Genome Institute"/>
            <person name="Lucas S."/>
            <person name="Copeland A."/>
            <person name="Lapidus A."/>
            <person name="Cheng J.-F."/>
            <person name="Bruce D."/>
            <person name="Goodwin L."/>
            <person name="Pitluck S."/>
            <person name="Chertkov O."/>
            <person name="Detter J.C."/>
            <person name="Han C."/>
            <person name="Tapia R."/>
            <person name="Land M."/>
            <person name="Hauser L."/>
            <person name="Jeffries C."/>
            <person name="Kyrpides N."/>
            <person name="Ivanova N."/>
            <person name="Mikhailova N."/>
            <person name="Brumm P."/>
            <person name="Mead D."/>
            <person name="Woyke T."/>
        </authorList>
    </citation>
    <scope>NUCLEOTIDE SEQUENCE [LARGE SCALE GENOMIC DNA]</scope>
    <source>
        <strain evidence="7">DSM 2522</strain>
    </source>
</reference>
<dbReference type="RefSeq" id="WP_013489350.1">
    <property type="nucleotide sequence ID" value="NC_014829.1"/>
</dbReference>
<evidence type="ECO:0000313" key="7">
    <source>
        <dbReference type="EMBL" id="ADU31017.1"/>
    </source>
</evidence>
<dbReference type="eggNOG" id="ENOG5033EQT">
    <property type="taxonomic scope" value="Bacteria"/>
</dbReference>
<dbReference type="KEGG" id="bco:Bcell_2762"/>
<feature type="transmembrane region" description="Helical" evidence="5">
    <location>
        <begin position="42"/>
        <end position="59"/>
    </location>
</feature>
<gene>
    <name evidence="7" type="ordered locus">Bcell_2762</name>
</gene>
<evidence type="ECO:0000256" key="4">
    <source>
        <dbReference type="ARBA" id="ARBA00023136"/>
    </source>
</evidence>
<feature type="transmembrane region" description="Helical" evidence="5">
    <location>
        <begin position="6"/>
        <end position="30"/>
    </location>
</feature>
<dbReference type="HOGENOM" id="CLU_1562147_0_0_9"/>
<evidence type="ECO:0000256" key="2">
    <source>
        <dbReference type="ARBA" id="ARBA00022692"/>
    </source>
</evidence>
<dbReference type="Pfam" id="PF07291">
    <property type="entry name" value="MauE"/>
    <property type="match status" value="1"/>
</dbReference>
<evidence type="ECO:0000259" key="6">
    <source>
        <dbReference type="Pfam" id="PF07291"/>
    </source>
</evidence>
<feature type="transmembrane region" description="Helical" evidence="5">
    <location>
        <begin position="143"/>
        <end position="163"/>
    </location>
</feature>
<accession>E6TVK0</accession>
<keyword evidence="4 5" id="KW-0472">Membrane</keyword>
<proteinExistence type="predicted"/>
<comment type="subcellular location">
    <subcellularLocation>
        <location evidence="1">Membrane</location>
        <topology evidence="1">Multi-pass membrane protein</topology>
    </subcellularLocation>
</comment>
<sequence length="175" mass="19753">MSIYVFFQVFLIVIFIISGISKLISISNFIDTIKELGFSKKFSSVIAIMLSLLEVVVGVSLLFPAIFLLSFIGIFTLIICFSIATWKSFHIVDKVNCNCFGTLADESLGLGSVLKILILFFITVWLLINYNHISIWSHSSLEIITSVMITISTIIIYSFLLLLKKFNKNMKGEYL</sequence>
<protein>
    <recommendedName>
        <fullName evidence="6">Methylamine utilisation protein MauE domain-containing protein</fullName>
    </recommendedName>
</protein>
<dbReference type="Proteomes" id="UP000001401">
    <property type="component" value="Chromosome"/>
</dbReference>
<dbReference type="UniPathway" id="UPA00895"/>
<name>E6TVK0_EVAC2</name>